<reference evidence="3" key="1">
    <citation type="submission" date="2018-08" db="EMBL/GenBank/DDBJ databases">
        <authorList>
            <person name="Rossello M."/>
        </authorList>
    </citation>
    <scope>NUCLEOTIDE SEQUENCE [LARGE SCALE GENOMIC DNA]</scope>
    <source>
        <strain evidence="3">cv. Chinese Spring</strain>
    </source>
</reference>
<sequence>MLPRDEAEPGTLPNGLSSSTSSPSSFYLTSGGFFHNSGDLLPQLPQPSSPTLATNSDCDECEGEFYKEVEPCDCETEGWKERLRWLPVALLATTWCHWTLRRQGSRARSSKSCATSTSVSRRPSCSPPPAAPPLPTPSSHDHRRLLDTLVLYGLVELKVNGDGNCQFRALSDQFYRTPEHHRFVRQQVVNQHNRMYKKQSASVHARAPKKGSGGYADDRREVHGLDGVVVADVWRGEVAAHHLPLAPQHTGCGARVRWLPPSAGGMADVDRSLLELRARARDMTASQLKAASVIGQVWLVEAARCVLSQL</sequence>
<reference evidence="3" key="2">
    <citation type="submission" date="2018-10" db="UniProtKB">
        <authorList>
            <consortium name="EnsemblPlants"/>
        </authorList>
    </citation>
    <scope>IDENTIFICATION</scope>
</reference>
<proteinExistence type="inferred from homology"/>
<dbReference type="Gramene" id="TraesWEE_scaffold_080321_01G000100.1">
    <property type="protein sequence ID" value="TraesWEE_scaffold_080321_01G000100.1"/>
    <property type="gene ID" value="TraesWEE_scaffold_080321_01G000100"/>
</dbReference>
<dbReference type="InterPro" id="IPR050704">
    <property type="entry name" value="Peptidase_C85-like"/>
</dbReference>
<dbReference type="Gramene" id="TraesCS2B02G573400.1">
    <property type="protein sequence ID" value="TraesCS2B02G573400.1"/>
    <property type="gene ID" value="TraesCS2B02G573400"/>
</dbReference>
<feature type="region of interest" description="Disordered" evidence="2">
    <location>
        <begin position="198"/>
        <end position="219"/>
    </location>
</feature>
<feature type="compositionally biased region" description="Low complexity" evidence="2">
    <location>
        <begin position="110"/>
        <end position="124"/>
    </location>
</feature>
<dbReference type="InterPro" id="IPR038765">
    <property type="entry name" value="Papain-like_cys_pep_sf"/>
</dbReference>
<evidence type="ECO:0000256" key="1">
    <source>
        <dbReference type="ARBA" id="ARBA00010407"/>
    </source>
</evidence>
<feature type="region of interest" description="Disordered" evidence="2">
    <location>
        <begin position="1"/>
        <end position="24"/>
    </location>
</feature>
<name>A0A3B6CG00_WHEAT</name>
<keyword evidence="4" id="KW-1185">Reference proteome</keyword>
<dbReference type="EnsemblPlants" id="TraesCS2B02G573400.1">
    <property type="protein sequence ID" value="TraesCS2B02G573400.1"/>
    <property type="gene ID" value="TraesCS2B02G573400"/>
</dbReference>
<evidence type="ECO:0000313" key="4">
    <source>
        <dbReference type="Proteomes" id="UP000019116"/>
    </source>
</evidence>
<dbReference type="GO" id="GO:0004843">
    <property type="term" value="F:cysteine-type deubiquitinase activity"/>
    <property type="evidence" value="ECO:0000318"/>
    <property type="project" value="GO_Central"/>
</dbReference>
<feature type="compositionally biased region" description="Low complexity" evidence="2">
    <location>
        <begin position="10"/>
        <end position="24"/>
    </location>
</feature>
<feature type="region of interest" description="Disordered" evidence="2">
    <location>
        <begin position="109"/>
        <end position="141"/>
    </location>
</feature>
<dbReference type="PANTHER" id="PTHR12419:SF7">
    <property type="entry name" value="OTU DOMAIN-CONTAINING PROTEIN 3"/>
    <property type="match status" value="1"/>
</dbReference>
<evidence type="ECO:0000256" key="2">
    <source>
        <dbReference type="SAM" id="MobiDB-lite"/>
    </source>
</evidence>
<feature type="compositionally biased region" description="Pro residues" evidence="2">
    <location>
        <begin position="125"/>
        <end position="136"/>
    </location>
</feature>
<comment type="similarity">
    <text evidence="1">Belongs to the peptidase C85 family.</text>
</comment>
<protein>
    <recommendedName>
        <fullName evidence="5">OTU domain-containing protein</fullName>
    </recommendedName>
</protein>
<dbReference type="Gene3D" id="3.90.70.80">
    <property type="match status" value="1"/>
</dbReference>
<dbReference type="PANTHER" id="PTHR12419">
    <property type="entry name" value="OTU DOMAIN CONTAINING PROTEIN"/>
    <property type="match status" value="1"/>
</dbReference>
<dbReference type="AlphaFoldDB" id="A0A3B6CG00"/>
<organism evidence="3">
    <name type="scientific">Triticum aestivum</name>
    <name type="common">Wheat</name>
    <dbReference type="NCBI Taxonomy" id="4565"/>
    <lineage>
        <taxon>Eukaryota</taxon>
        <taxon>Viridiplantae</taxon>
        <taxon>Streptophyta</taxon>
        <taxon>Embryophyta</taxon>
        <taxon>Tracheophyta</taxon>
        <taxon>Spermatophyta</taxon>
        <taxon>Magnoliopsida</taxon>
        <taxon>Liliopsida</taxon>
        <taxon>Poales</taxon>
        <taxon>Poaceae</taxon>
        <taxon>BOP clade</taxon>
        <taxon>Pooideae</taxon>
        <taxon>Triticodae</taxon>
        <taxon>Triticeae</taxon>
        <taxon>Triticinae</taxon>
        <taxon>Triticum</taxon>
    </lineage>
</organism>
<evidence type="ECO:0000313" key="3">
    <source>
        <dbReference type="EnsemblPlants" id="TraesCS2B02G573400.1"/>
    </source>
</evidence>
<evidence type="ECO:0008006" key="5">
    <source>
        <dbReference type="Google" id="ProtNLM"/>
    </source>
</evidence>
<dbReference type="OrthoDB" id="415023at2759"/>
<dbReference type="SUPFAM" id="SSF54001">
    <property type="entry name" value="Cysteine proteinases"/>
    <property type="match status" value="1"/>
</dbReference>
<dbReference type="STRING" id="4565.A0A3B6CG00"/>
<accession>A0A3B6CG00</accession>
<dbReference type="Gramene" id="TraesCS2B03G1434100.1">
    <property type="protein sequence ID" value="TraesCS2B03G1434100.1.CDS"/>
    <property type="gene ID" value="TraesCS2B03G1434100"/>
</dbReference>
<dbReference type="Proteomes" id="UP000019116">
    <property type="component" value="Chromosome 2B"/>
</dbReference>